<name>A0A9X9M140_GULGU</name>
<dbReference type="EMBL" id="CYRY02035673">
    <property type="protein sequence ID" value="VCX15693.1"/>
    <property type="molecule type" value="Genomic_DNA"/>
</dbReference>
<feature type="non-terminal residue" evidence="2">
    <location>
        <position position="38"/>
    </location>
</feature>
<dbReference type="AlphaFoldDB" id="A0A9X9M140"/>
<feature type="compositionally biased region" description="Low complexity" evidence="1">
    <location>
        <begin position="20"/>
        <end position="38"/>
    </location>
</feature>
<protein>
    <submittedName>
        <fullName evidence="2">Uncharacterized protein</fullName>
    </submittedName>
</protein>
<keyword evidence="3" id="KW-1185">Reference proteome</keyword>
<proteinExistence type="predicted"/>
<accession>A0A9X9M140</accession>
<evidence type="ECO:0000313" key="3">
    <source>
        <dbReference type="Proteomes" id="UP000269945"/>
    </source>
</evidence>
<dbReference type="Proteomes" id="UP000269945">
    <property type="component" value="Unassembled WGS sequence"/>
</dbReference>
<organism evidence="2 3">
    <name type="scientific">Gulo gulo</name>
    <name type="common">Wolverine</name>
    <name type="synonym">Gluton</name>
    <dbReference type="NCBI Taxonomy" id="48420"/>
    <lineage>
        <taxon>Eukaryota</taxon>
        <taxon>Metazoa</taxon>
        <taxon>Chordata</taxon>
        <taxon>Craniata</taxon>
        <taxon>Vertebrata</taxon>
        <taxon>Euteleostomi</taxon>
        <taxon>Mammalia</taxon>
        <taxon>Eutheria</taxon>
        <taxon>Laurasiatheria</taxon>
        <taxon>Carnivora</taxon>
        <taxon>Caniformia</taxon>
        <taxon>Musteloidea</taxon>
        <taxon>Mustelidae</taxon>
        <taxon>Guloninae</taxon>
        <taxon>Gulo</taxon>
    </lineage>
</organism>
<gene>
    <name evidence="2" type="ORF">BN2614_LOCUS3</name>
</gene>
<reference evidence="2 3" key="1">
    <citation type="submission" date="2018-10" db="EMBL/GenBank/DDBJ databases">
        <authorList>
            <person name="Ekblom R."/>
            <person name="Jareborg N."/>
        </authorList>
    </citation>
    <scope>NUCLEOTIDE SEQUENCE [LARGE SCALE GENOMIC DNA]</scope>
    <source>
        <tissue evidence="2">Muscle</tissue>
    </source>
</reference>
<evidence type="ECO:0000313" key="2">
    <source>
        <dbReference type="EMBL" id="VCX15693.1"/>
    </source>
</evidence>
<evidence type="ECO:0000256" key="1">
    <source>
        <dbReference type="SAM" id="MobiDB-lite"/>
    </source>
</evidence>
<feature type="region of interest" description="Disordered" evidence="1">
    <location>
        <begin position="1"/>
        <end position="38"/>
    </location>
</feature>
<sequence length="38" mass="3765">MDTRRAGSSLPGSNGEKRQGPSAGPSPGKPGASLRTQA</sequence>
<comment type="caution">
    <text evidence="2">The sequence shown here is derived from an EMBL/GenBank/DDBJ whole genome shotgun (WGS) entry which is preliminary data.</text>
</comment>